<organism evidence="1 2">
    <name type="scientific">Arthrobacter caoxuetaonis</name>
    <dbReference type="NCBI Taxonomy" id="2886935"/>
    <lineage>
        <taxon>Bacteria</taxon>
        <taxon>Bacillati</taxon>
        <taxon>Actinomycetota</taxon>
        <taxon>Actinomycetes</taxon>
        <taxon>Micrococcales</taxon>
        <taxon>Micrococcaceae</taxon>
        <taxon>Arthrobacter</taxon>
    </lineage>
</organism>
<gene>
    <name evidence="1" type="ORF">LJ757_18655</name>
</gene>
<comment type="caution">
    <text evidence="1">The sequence shown here is derived from an EMBL/GenBank/DDBJ whole genome shotgun (WGS) entry which is preliminary data.</text>
</comment>
<keyword evidence="2" id="KW-1185">Reference proteome</keyword>
<accession>A0A9X1MGS5</accession>
<proteinExistence type="predicted"/>
<evidence type="ECO:0000313" key="2">
    <source>
        <dbReference type="Proteomes" id="UP001139158"/>
    </source>
</evidence>
<dbReference type="AlphaFoldDB" id="A0A9X1MGS5"/>
<name>A0A9X1MGS5_9MICC</name>
<evidence type="ECO:0000313" key="1">
    <source>
        <dbReference type="EMBL" id="MCC3299783.1"/>
    </source>
</evidence>
<dbReference type="Proteomes" id="UP001139158">
    <property type="component" value="Unassembled WGS sequence"/>
</dbReference>
<dbReference type="RefSeq" id="WP_227897784.1">
    <property type="nucleotide sequence ID" value="NZ_CP099467.1"/>
</dbReference>
<reference evidence="1" key="1">
    <citation type="submission" date="2021-10" db="EMBL/GenBank/DDBJ databases">
        <title>Novel species in genus Arthrobacter.</title>
        <authorList>
            <person name="Liu Y."/>
        </authorList>
    </citation>
    <scope>NUCLEOTIDE SEQUENCE</scope>
    <source>
        <strain evidence="1">Zg-Y453</strain>
    </source>
</reference>
<sequence>MNIRSRQPQGIPAGGQFATASHPEAGAVALAAPPSTLHRALDSAIADYEGRAQRLDDHDPLDDIRTVVTDPEADARYAAYRETVDRLSVLRDADLTEGELAAALDILGWELRARGDAALREGKRDVYAGIGTDILITAFENRDPVAQLQRRRTKIKALNGLQFEDVDLPSGVAMDRHIAKLKLSGIAGTVRGMKATGEYGKGLSAVIETPEGRSFQLDMAHSTLAVAWAEDPSVAVRVDLGRGEPVTPEILGESFREAVRHAAITDAWTNSTRMRSSSPGVHPAVSFTDYTVIEDGDITVAAVTAGNSISMYRVERLRNTATGESETRVQVLGSDESKASTRMTEAILADLSEAGGGEGSGAAFSRDLDKFAAAVTADPGYRAG</sequence>
<protein>
    <submittedName>
        <fullName evidence="1">Uncharacterized protein</fullName>
    </submittedName>
</protein>
<dbReference type="EMBL" id="JAJFZV010000020">
    <property type="protein sequence ID" value="MCC3299783.1"/>
    <property type="molecule type" value="Genomic_DNA"/>
</dbReference>